<proteinExistence type="predicted"/>
<dbReference type="PANTHER" id="PTHR38116">
    <property type="entry name" value="CHROMOSOME 7, WHOLE GENOME SHOTGUN SEQUENCE"/>
    <property type="match status" value="1"/>
</dbReference>
<feature type="compositionally biased region" description="Basic and acidic residues" evidence="1">
    <location>
        <begin position="211"/>
        <end position="221"/>
    </location>
</feature>
<evidence type="ECO:0000259" key="2">
    <source>
        <dbReference type="PROSITE" id="PS00036"/>
    </source>
</evidence>
<comment type="caution">
    <text evidence="3">The sequence shown here is derived from an EMBL/GenBank/DDBJ whole genome shotgun (WGS) entry which is preliminary data.</text>
</comment>
<feature type="compositionally biased region" description="Polar residues" evidence="1">
    <location>
        <begin position="367"/>
        <end position="379"/>
    </location>
</feature>
<dbReference type="PANTHER" id="PTHR38116:SF9">
    <property type="entry name" value="BZIP DOMAIN-CONTAINING PROTEIN"/>
    <property type="match status" value="1"/>
</dbReference>
<evidence type="ECO:0000256" key="1">
    <source>
        <dbReference type="SAM" id="MobiDB-lite"/>
    </source>
</evidence>
<feature type="compositionally biased region" description="Polar residues" evidence="1">
    <location>
        <begin position="419"/>
        <end position="429"/>
    </location>
</feature>
<accession>A0A1Y1U7X3</accession>
<dbReference type="PROSITE" id="PS00036">
    <property type="entry name" value="BZIP_BASIC"/>
    <property type="match status" value="1"/>
</dbReference>
<dbReference type="GeneID" id="33558992"/>
<evidence type="ECO:0000313" key="3">
    <source>
        <dbReference type="EMBL" id="ORX33644.1"/>
    </source>
</evidence>
<feature type="domain" description="BZIP" evidence="2">
    <location>
        <begin position="39"/>
        <end position="53"/>
    </location>
</feature>
<dbReference type="AlphaFoldDB" id="A0A1Y1U7X3"/>
<evidence type="ECO:0000313" key="4">
    <source>
        <dbReference type="Proteomes" id="UP000193218"/>
    </source>
</evidence>
<dbReference type="STRING" id="4999.A0A1Y1U7X3"/>
<protein>
    <recommendedName>
        <fullName evidence="2">BZIP domain-containing protein</fullName>
    </recommendedName>
</protein>
<feature type="region of interest" description="Disordered" evidence="1">
    <location>
        <begin position="341"/>
        <end position="429"/>
    </location>
</feature>
<feature type="compositionally biased region" description="Polar residues" evidence="1">
    <location>
        <begin position="582"/>
        <end position="602"/>
    </location>
</feature>
<dbReference type="OrthoDB" id="2245989at2759"/>
<dbReference type="EMBL" id="NBSH01000018">
    <property type="protein sequence ID" value="ORX33644.1"/>
    <property type="molecule type" value="Genomic_DNA"/>
</dbReference>
<dbReference type="InterPro" id="IPR021833">
    <property type="entry name" value="DUF3425"/>
</dbReference>
<reference evidence="3 4" key="1">
    <citation type="submission" date="2017-03" db="EMBL/GenBank/DDBJ databases">
        <title>Widespread Adenine N6-methylation of Active Genes in Fungi.</title>
        <authorList>
            <consortium name="DOE Joint Genome Institute"/>
            <person name="Mondo S.J."/>
            <person name="Dannebaum R.O."/>
            <person name="Kuo R.C."/>
            <person name="Louie K.B."/>
            <person name="Bewick A.J."/>
            <person name="Labutti K."/>
            <person name="Haridas S."/>
            <person name="Kuo A."/>
            <person name="Salamov A."/>
            <person name="Ahrendt S.R."/>
            <person name="Lau R."/>
            <person name="Bowen B.P."/>
            <person name="Lipzen A."/>
            <person name="Sullivan W."/>
            <person name="Andreopoulos W.B."/>
            <person name="Clum A."/>
            <person name="Lindquist E."/>
            <person name="Daum C."/>
            <person name="Northen T.R."/>
            <person name="Ramamoorthy G."/>
            <person name="Schmitz R.J."/>
            <person name="Gryganskyi A."/>
            <person name="Culley D."/>
            <person name="Magnuson J."/>
            <person name="James T.Y."/>
            <person name="O'Malley M.A."/>
            <person name="Stajich J.E."/>
            <person name="Spatafora J.W."/>
            <person name="Visel A."/>
            <person name="Grigoriev I.V."/>
        </authorList>
    </citation>
    <scope>NUCLEOTIDE SEQUENCE [LARGE SCALE GENOMIC DNA]</scope>
    <source>
        <strain evidence="3 4">NRRL Y-17943</strain>
    </source>
</reference>
<dbReference type="CDD" id="cd14688">
    <property type="entry name" value="bZIP_YAP"/>
    <property type="match status" value="1"/>
</dbReference>
<gene>
    <name evidence="3" type="ORF">BD324DRAFT_639017</name>
</gene>
<dbReference type="InParanoid" id="A0A1Y1U7X3"/>
<dbReference type="Pfam" id="PF11905">
    <property type="entry name" value="DUF3425"/>
    <property type="match status" value="1"/>
</dbReference>
<feature type="region of interest" description="Disordered" evidence="1">
    <location>
        <begin position="1"/>
        <end position="51"/>
    </location>
</feature>
<sequence>MPSRRQSTLEMDDDDPLSGMGEDDGIEGNIKGSASSEQRKRQNRAAQREFRMRKQQYVRDLEARVEVLSGDKEERVELMVLLIRNLLKENKDLRDMVKNMASFVGEGLGSCLPRLGLSAPQLDAILNRADTDTAYDAFIALKASKELEEANPGIPLGLVRKREGNPSGSAAKRKRSSVIDQEGGPPTGDSGGVSNRDEPPRGSSSSVPPAGHKDTPEDVKPSSDAINMPGPYSYLFPDLEAFAANPAQPMNGLGLMPGQPQTPFAAPFPLTPGYFSTFPLGAGTGMTPFASQFGLGNYMAPAAFANQIGSMPGPSALPSVPSAADYLTGFGLTLPPAQPMSAFAGGARPDGGDYAARHPPEPPATELSRTSSGNTPIRSTTNTPQQTKPQPSAPAKPPGMAEEMDRQRRLREAVAKISAASSKRGQQDTEFTPAEIVERACIHAEVQKVMRESHMDDRTTEAFRLTAYHLFNYRLNHSYVLPPSLTPTPIQRTIPHEYVIDGMIYPTLRDRMILLRGQYDLVSALTDIVLQTRVHGDDVLNHEYWEIGEEWLRKYSFLVDDTILDICNKWRKKRGDPPVILSSESQHPSEAVNSSWQHTIKS</sequence>
<organism evidence="3 4">
    <name type="scientific">Kockovaella imperatae</name>
    <dbReference type="NCBI Taxonomy" id="4999"/>
    <lineage>
        <taxon>Eukaryota</taxon>
        <taxon>Fungi</taxon>
        <taxon>Dikarya</taxon>
        <taxon>Basidiomycota</taxon>
        <taxon>Agaricomycotina</taxon>
        <taxon>Tremellomycetes</taxon>
        <taxon>Tremellales</taxon>
        <taxon>Cuniculitremaceae</taxon>
        <taxon>Kockovaella</taxon>
    </lineage>
</organism>
<dbReference type="GO" id="GO:0003700">
    <property type="term" value="F:DNA-binding transcription factor activity"/>
    <property type="evidence" value="ECO:0007669"/>
    <property type="project" value="InterPro"/>
</dbReference>
<feature type="region of interest" description="Disordered" evidence="1">
    <location>
        <begin position="579"/>
        <end position="602"/>
    </location>
</feature>
<dbReference type="SMART" id="SM00338">
    <property type="entry name" value="BRLZ"/>
    <property type="match status" value="1"/>
</dbReference>
<feature type="region of interest" description="Disordered" evidence="1">
    <location>
        <begin position="156"/>
        <end position="226"/>
    </location>
</feature>
<name>A0A1Y1U7X3_9TREE</name>
<dbReference type="InterPro" id="IPR004827">
    <property type="entry name" value="bZIP"/>
</dbReference>
<dbReference type="SUPFAM" id="SSF57959">
    <property type="entry name" value="Leucine zipper domain"/>
    <property type="match status" value="1"/>
</dbReference>
<feature type="compositionally biased region" description="Acidic residues" evidence="1">
    <location>
        <begin position="10"/>
        <end position="26"/>
    </location>
</feature>
<dbReference type="Proteomes" id="UP000193218">
    <property type="component" value="Unassembled WGS sequence"/>
</dbReference>
<dbReference type="RefSeq" id="XP_021867954.1">
    <property type="nucleotide sequence ID" value="XM_022017183.1"/>
</dbReference>
<feature type="compositionally biased region" description="Basic and acidic residues" evidence="1">
    <location>
        <begin position="403"/>
        <end position="414"/>
    </location>
</feature>
<keyword evidence="4" id="KW-1185">Reference proteome</keyword>
<feature type="compositionally biased region" description="Low complexity" evidence="1">
    <location>
        <begin position="380"/>
        <end position="390"/>
    </location>
</feature>
<dbReference type="Gene3D" id="1.20.5.170">
    <property type="match status" value="1"/>
</dbReference>
<dbReference type="InterPro" id="IPR046347">
    <property type="entry name" value="bZIP_sf"/>
</dbReference>